<dbReference type="PANTHER" id="PTHR30173:SF36">
    <property type="entry name" value="ECF RNA POLYMERASE SIGMA FACTOR SIGJ"/>
    <property type="match status" value="1"/>
</dbReference>
<organism evidence="9 10">
    <name type="scientific">Agromyces salentinus</name>
    <dbReference type="NCBI Taxonomy" id="269421"/>
    <lineage>
        <taxon>Bacteria</taxon>
        <taxon>Bacillati</taxon>
        <taxon>Actinomycetota</taxon>
        <taxon>Actinomycetes</taxon>
        <taxon>Micrococcales</taxon>
        <taxon>Microbacteriaceae</taxon>
        <taxon>Agromyces</taxon>
    </lineage>
</organism>
<comment type="similarity">
    <text evidence="1">Belongs to the sigma-70 factor family. ECF subfamily.</text>
</comment>
<keyword evidence="10" id="KW-1185">Reference proteome</keyword>
<dbReference type="InterPro" id="IPR013249">
    <property type="entry name" value="RNA_pol_sigma70_r4_t2"/>
</dbReference>
<dbReference type="PANTHER" id="PTHR30173">
    <property type="entry name" value="SIGMA 19 FACTOR"/>
    <property type="match status" value="1"/>
</dbReference>
<dbReference type="InterPro" id="IPR013325">
    <property type="entry name" value="RNA_pol_sigma_r2"/>
</dbReference>
<evidence type="ECO:0000256" key="2">
    <source>
        <dbReference type="ARBA" id="ARBA00011344"/>
    </source>
</evidence>
<dbReference type="SUPFAM" id="SSF88946">
    <property type="entry name" value="Sigma2 domain of RNA polymerase sigma factors"/>
    <property type="match status" value="1"/>
</dbReference>
<dbReference type="EMBL" id="BAAANK010000001">
    <property type="protein sequence ID" value="GAA1824694.1"/>
    <property type="molecule type" value="Genomic_DNA"/>
</dbReference>
<comment type="subunit">
    <text evidence="2">Interacts transiently with the RNA polymerase catalytic core formed by RpoA, RpoB, RpoC and RpoZ (2 alpha, 1 beta, 1 beta' and 1 omega subunit) to form the RNA polymerase holoenzyme that can initiate transcription.</text>
</comment>
<dbReference type="InterPro" id="IPR007627">
    <property type="entry name" value="RNA_pol_sigma70_r2"/>
</dbReference>
<dbReference type="SUPFAM" id="SSF88659">
    <property type="entry name" value="Sigma3 and sigma4 domains of RNA polymerase sigma factors"/>
    <property type="match status" value="1"/>
</dbReference>
<dbReference type="InterPro" id="IPR032710">
    <property type="entry name" value="NTF2-like_dom_sf"/>
</dbReference>
<feature type="region of interest" description="Disordered" evidence="6">
    <location>
        <begin position="1"/>
        <end position="30"/>
    </location>
</feature>
<protein>
    <submittedName>
        <fullName evidence="9">RNA polymerase sigma-70 factor</fullName>
    </submittedName>
</protein>
<dbReference type="Gene3D" id="1.10.1740.10">
    <property type="match status" value="1"/>
</dbReference>
<dbReference type="Gene3D" id="3.10.450.50">
    <property type="match status" value="1"/>
</dbReference>
<dbReference type="NCBIfam" id="TIGR02957">
    <property type="entry name" value="SigX4"/>
    <property type="match status" value="1"/>
</dbReference>
<proteinExistence type="inferred from homology"/>
<dbReference type="Pfam" id="PF08281">
    <property type="entry name" value="Sigma70_r4_2"/>
    <property type="match status" value="1"/>
</dbReference>
<evidence type="ECO:0000256" key="3">
    <source>
        <dbReference type="ARBA" id="ARBA00023015"/>
    </source>
</evidence>
<dbReference type="InterPro" id="IPR052704">
    <property type="entry name" value="ECF_Sigma-70_Domain"/>
</dbReference>
<reference evidence="9 10" key="1">
    <citation type="journal article" date="2019" name="Int. J. Syst. Evol. Microbiol.">
        <title>The Global Catalogue of Microorganisms (GCM) 10K type strain sequencing project: providing services to taxonomists for standard genome sequencing and annotation.</title>
        <authorList>
            <consortium name="The Broad Institute Genomics Platform"/>
            <consortium name="The Broad Institute Genome Sequencing Center for Infectious Disease"/>
            <person name="Wu L."/>
            <person name="Ma J."/>
        </authorList>
    </citation>
    <scope>NUCLEOTIDE SEQUENCE [LARGE SCALE GENOMIC DNA]</scope>
    <source>
        <strain evidence="9 10">JCM 14323</strain>
    </source>
</reference>
<evidence type="ECO:0000259" key="8">
    <source>
        <dbReference type="Pfam" id="PF08281"/>
    </source>
</evidence>
<dbReference type="Pfam" id="PF04542">
    <property type="entry name" value="Sigma70_r2"/>
    <property type="match status" value="1"/>
</dbReference>
<sequence length="323" mass="35371">MSGCRHNPAPGPVRVDKDSQRFSTDGQDQNMDANLDDALAAFQAVRGRLFGIAYRMLGSASEAEDIVQDAWVRWQGTDRTVVQDPPAFLATATTRLAINALQSARAKRETYIGPWLPEPVDTSDDPTLGAERAEALGFAVLVMLERLTPTERAAYVLREAFAYPYEQICEIVQVSEAAARQLVSRARKHLVDGRRREVPLAEQRRLLTAFLAAAKTGDLDELEHLLSEDVVSYSDGGGVVRASKFPVFGRERVAKFIRAFRSHFWEGVDVTESDTNGQASVLLSKDGTTFAVLTVVAGDVGIEQVLWMMNPHKLGAVGLRAAG</sequence>
<accession>A0ABN2MF72</accession>
<evidence type="ECO:0000313" key="10">
    <source>
        <dbReference type="Proteomes" id="UP001501746"/>
    </source>
</evidence>
<gene>
    <name evidence="9" type="ORF">GCM10009750_04480</name>
</gene>
<dbReference type="InterPro" id="IPR013324">
    <property type="entry name" value="RNA_pol_sigma_r3/r4-like"/>
</dbReference>
<feature type="domain" description="RNA polymerase sigma factor 70 region 4 type 2" evidence="8">
    <location>
        <begin position="139"/>
        <end position="190"/>
    </location>
</feature>
<dbReference type="CDD" id="cd06171">
    <property type="entry name" value="Sigma70_r4"/>
    <property type="match status" value="1"/>
</dbReference>
<keyword evidence="5" id="KW-0804">Transcription</keyword>
<dbReference type="SUPFAM" id="SSF54427">
    <property type="entry name" value="NTF2-like"/>
    <property type="match status" value="1"/>
</dbReference>
<keyword evidence="4" id="KW-0731">Sigma factor</keyword>
<evidence type="ECO:0000256" key="6">
    <source>
        <dbReference type="SAM" id="MobiDB-lite"/>
    </source>
</evidence>
<comment type="caution">
    <text evidence="9">The sequence shown here is derived from an EMBL/GenBank/DDBJ whole genome shotgun (WGS) entry which is preliminary data.</text>
</comment>
<dbReference type="InterPro" id="IPR036388">
    <property type="entry name" value="WH-like_DNA-bd_sf"/>
</dbReference>
<dbReference type="InterPro" id="IPR014284">
    <property type="entry name" value="RNA_pol_sigma-70_dom"/>
</dbReference>
<keyword evidence="3" id="KW-0805">Transcription regulation</keyword>
<evidence type="ECO:0000256" key="4">
    <source>
        <dbReference type="ARBA" id="ARBA00023082"/>
    </source>
</evidence>
<evidence type="ECO:0000256" key="1">
    <source>
        <dbReference type="ARBA" id="ARBA00010641"/>
    </source>
</evidence>
<dbReference type="NCBIfam" id="TIGR02937">
    <property type="entry name" value="sigma70-ECF"/>
    <property type="match status" value="1"/>
</dbReference>
<dbReference type="NCBIfam" id="NF007214">
    <property type="entry name" value="PRK09636.1"/>
    <property type="match status" value="1"/>
</dbReference>
<evidence type="ECO:0000259" key="7">
    <source>
        <dbReference type="Pfam" id="PF04542"/>
    </source>
</evidence>
<dbReference type="Proteomes" id="UP001501746">
    <property type="component" value="Unassembled WGS sequence"/>
</dbReference>
<evidence type="ECO:0000256" key="5">
    <source>
        <dbReference type="ARBA" id="ARBA00023163"/>
    </source>
</evidence>
<name>A0ABN2MF72_9MICO</name>
<dbReference type="Gene3D" id="1.10.10.10">
    <property type="entry name" value="Winged helix-like DNA-binding domain superfamily/Winged helix DNA-binding domain"/>
    <property type="match status" value="1"/>
</dbReference>
<evidence type="ECO:0000313" key="9">
    <source>
        <dbReference type="EMBL" id="GAA1824694.1"/>
    </source>
</evidence>
<dbReference type="InterPro" id="IPR014303">
    <property type="entry name" value="RNA_pol_sigma-70_ECF"/>
</dbReference>
<feature type="domain" description="RNA polymerase sigma-70 region 2" evidence="7">
    <location>
        <begin position="42"/>
        <end position="105"/>
    </location>
</feature>